<protein>
    <submittedName>
        <fullName evidence="2">Uncharacterized protein</fullName>
    </submittedName>
</protein>
<keyword evidence="1" id="KW-1133">Transmembrane helix</keyword>
<feature type="transmembrane region" description="Helical" evidence="1">
    <location>
        <begin position="361"/>
        <end position="386"/>
    </location>
</feature>
<keyword evidence="3" id="KW-1185">Reference proteome</keyword>
<gene>
    <name evidence="2" type="ordered locus">Lebu_1191</name>
</gene>
<organism evidence="2 3">
    <name type="scientific">Leptotrichia buccalis (strain ATCC 14201 / DSM 1135 / JCM 12969 / NCTC 10249 / C-1013-b)</name>
    <dbReference type="NCBI Taxonomy" id="523794"/>
    <lineage>
        <taxon>Bacteria</taxon>
        <taxon>Fusobacteriati</taxon>
        <taxon>Fusobacteriota</taxon>
        <taxon>Fusobacteriia</taxon>
        <taxon>Fusobacteriales</taxon>
        <taxon>Leptotrichiaceae</taxon>
        <taxon>Leptotrichia</taxon>
    </lineage>
</organism>
<dbReference type="EMBL" id="CP001685">
    <property type="protein sequence ID" value="ACV39083.1"/>
    <property type="molecule type" value="Genomic_DNA"/>
</dbReference>
<dbReference type="Proteomes" id="UP000001910">
    <property type="component" value="Chromosome"/>
</dbReference>
<feature type="transmembrane region" description="Helical" evidence="1">
    <location>
        <begin position="392"/>
        <end position="413"/>
    </location>
</feature>
<accession>C7NAA2</accession>
<dbReference type="AlphaFoldDB" id="C7NAA2"/>
<dbReference type="HOGENOM" id="CLU_035594_2_0_0"/>
<evidence type="ECO:0000313" key="2">
    <source>
        <dbReference type="EMBL" id="ACV39083.1"/>
    </source>
</evidence>
<proteinExistence type="predicted"/>
<evidence type="ECO:0000256" key="1">
    <source>
        <dbReference type="SAM" id="Phobius"/>
    </source>
</evidence>
<keyword evidence="1" id="KW-0812">Transmembrane</keyword>
<dbReference type="KEGG" id="lba:Lebu_1191"/>
<name>C7NAA2_LEPBD</name>
<dbReference type="STRING" id="523794.Lebu_1191"/>
<dbReference type="eggNOG" id="COG0628">
    <property type="taxonomic scope" value="Bacteria"/>
</dbReference>
<evidence type="ECO:0000313" key="3">
    <source>
        <dbReference type="Proteomes" id="UP000001910"/>
    </source>
</evidence>
<dbReference type="OrthoDB" id="3239452at2"/>
<sequence>MENSYVFNTGKDFFPDKQENVMDSIFKQYERVIVESLITSFGLDFLINDRYGGDVDTVLNVRKIGKDEQMMYKNSKNEEIYNNQSNYDSHKYHNHENYKNKNKEIKKLKEQGLLYDSYTGKNIGYNGKSDLDHIISAKEIHQDRGRVLSGLKGTDLANSDENLNATNPRTNRTKKAHSMDKFLEKYGNEYTDSQKENMKNIDKNSRKIYDDKIKREYYTSSSFSKDLTSAAATVGVQMGFRQALGFVFAEIWFSVKEEFKNFDNHFDLKEVLDKIGNSIKRAFENAKTKYKEIFSKFLEGSIAGAISSITTTLCNIFFTTAKNIVKIIRQTWVSVVQAAKILFINPDNLPFGERMRAVVKILSIGASVVVGVLVNEAVAKIPIGLIPVAGDIIQTFCGTLVTGIMSCTLLYFLDRNEKINKIFNFLNKLPTFENNVNYFYQQAEYFEAYAAELMNIGIEEFKREVKKYDEFAVKIENVQNDPARLNNLLKNMLDTMGVKLSWNGDFDTFMQDKNSRLVFR</sequence>
<reference evidence="2 3" key="1">
    <citation type="journal article" date="2009" name="Stand. Genomic Sci.">
        <title>Complete genome sequence of Leptotrichia buccalis type strain (C-1013-b).</title>
        <authorList>
            <person name="Ivanova N."/>
            <person name="Gronow S."/>
            <person name="Lapidus A."/>
            <person name="Copeland A."/>
            <person name="Glavina Del Rio T."/>
            <person name="Nolan M."/>
            <person name="Lucas S."/>
            <person name="Chen F."/>
            <person name="Tice H."/>
            <person name="Cheng J.F."/>
            <person name="Saunders E."/>
            <person name="Bruce D."/>
            <person name="Goodwin L."/>
            <person name="Brettin T."/>
            <person name="Detter J.C."/>
            <person name="Han C."/>
            <person name="Pitluck S."/>
            <person name="Mikhailova N."/>
            <person name="Pati A."/>
            <person name="Mavrommatis K."/>
            <person name="Chen A."/>
            <person name="Palaniappan K."/>
            <person name="Land M."/>
            <person name="Hauser L."/>
            <person name="Chang Y.J."/>
            <person name="Jeffries C.D."/>
            <person name="Chain P."/>
            <person name="Rohde C."/>
            <person name="Goker M."/>
            <person name="Bristow J."/>
            <person name="Eisen J.A."/>
            <person name="Markowitz V."/>
            <person name="Hugenholtz P."/>
            <person name="Kyrpides N.C."/>
            <person name="Klenk H.P."/>
        </authorList>
    </citation>
    <scope>NUCLEOTIDE SEQUENCE [LARGE SCALE GENOMIC DNA]</scope>
    <source>
        <strain evidence="3">ATCC 14201 / DSM 1135 / JCM 12969 / NCTC 10249 / C-1013-b</strain>
    </source>
</reference>
<keyword evidence="1" id="KW-0472">Membrane</keyword>
<dbReference type="RefSeq" id="WP_015769426.1">
    <property type="nucleotide sequence ID" value="NC_013192.1"/>
</dbReference>